<reference evidence="17 18" key="1">
    <citation type="submission" date="2019-04" db="EMBL/GenBank/DDBJ databases">
        <title>Crenobacter sp. nov.</title>
        <authorList>
            <person name="Shi S."/>
        </authorList>
    </citation>
    <scope>NUCLEOTIDE SEQUENCE [LARGE SCALE GENOMIC DNA]</scope>
    <source>
        <strain evidence="17 18">GY 70310</strain>
    </source>
</reference>
<evidence type="ECO:0000313" key="18">
    <source>
        <dbReference type="Proteomes" id="UP000308891"/>
    </source>
</evidence>
<comment type="cofactor">
    <cofactor evidence="2">
        <name>K(+)</name>
        <dbReference type="ChEBI" id="CHEBI:29103"/>
    </cofactor>
</comment>
<evidence type="ECO:0000256" key="16">
    <source>
        <dbReference type="HAMAP-Rule" id="MF_01274"/>
    </source>
</evidence>
<dbReference type="EMBL" id="STGJ01000012">
    <property type="protein sequence ID" value="TIC81145.1"/>
    <property type="molecule type" value="Genomic_DNA"/>
</dbReference>
<dbReference type="SUPFAM" id="SSF53067">
    <property type="entry name" value="Actin-like ATPase domain"/>
    <property type="match status" value="2"/>
</dbReference>
<organism evidence="17 18">
    <name type="scientific">Crenobacter intestini</name>
    <dbReference type="NCBI Taxonomy" id="2563443"/>
    <lineage>
        <taxon>Bacteria</taxon>
        <taxon>Pseudomonadati</taxon>
        <taxon>Pseudomonadota</taxon>
        <taxon>Betaproteobacteria</taxon>
        <taxon>Neisseriales</taxon>
        <taxon>Neisseriaceae</taxon>
        <taxon>Crenobacter</taxon>
    </lineage>
</organism>
<dbReference type="CDD" id="cd24015">
    <property type="entry name" value="ASKHA_NBD_PanK-III"/>
    <property type="match status" value="1"/>
</dbReference>
<evidence type="ECO:0000256" key="1">
    <source>
        <dbReference type="ARBA" id="ARBA00001206"/>
    </source>
</evidence>
<sequence length="238" mass="24271">MRLLVDAGNSRVKWAVYSAGACVAEGAIAHADADTLAAAWAPFALVDGWASNVASADLRARIDAASPVALTWVGAARAAFGVINHYREVGEQGADRWLAVLAARALVAGDVVVACAGTALTVEALTAGGDYLGGLILPGHHLMQQSLARGTARLDREQGEHRLFPQGTSDAIASGIIDAQAGAIERLRARLAQASGRPSPEVVLTGGGAAALAPHVAAPVRIVDNLVLLGLLRVADAS</sequence>
<keyword evidence="13 16" id="KW-0173">Coenzyme A biosynthesis</keyword>
<dbReference type="PANTHER" id="PTHR34265:SF1">
    <property type="entry name" value="TYPE III PANTOTHENATE KINASE"/>
    <property type="match status" value="1"/>
</dbReference>
<keyword evidence="11 16" id="KW-0067">ATP-binding</keyword>
<evidence type="ECO:0000256" key="8">
    <source>
        <dbReference type="ARBA" id="ARBA00022679"/>
    </source>
</evidence>
<comment type="function">
    <text evidence="16">Catalyzes the phosphorylation of pantothenate (Pan), the first step in CoA biosynthesis.</text>
</comment>
<keyword evidence="12 16" id="KW-0630">Potassium</keyword>
<dbReference type="GO" id="GO:0015937">
    <property type="term" value="P:coenzyme A biosynthetic process"/>
    <property type="evidence" value="ECO:0007669"/>
    <property type="project" value="UniProtKB-UniRule"/>
</dbReference>
<evidence type="ECO:0000256" key="12">
    <source>
        <dbReference type="ARBA" id="ARBA00022958"/>
    </source>
</evidence>
<comment type="caution">
    <text evidence="17">The sequence shown here is derived from an EMBL/GenBank/DDBJ whole genome shotgun (WGS) entry which is preliminary data.</text>
</comment>
<dbReference type="OrthoDB" id="9807064at2"/>
<evidence type="ECO:0000256" key="3">
    <source>
        <dbReference type="ARBA" id="ARBA00004496"/>
    </source>
</evidence>
<comment type="pathway">
    <text evidence="4 16">Cofactor biosynthesis; coenzyme A biosynthesis; CoA from (R)-pantothenate: step 1/5.</text>
</comment>
<feature type="active site" description="Proton acceptor" evidence="16">
    <location>
        <position position="95"/>
    </location>
</feature>
<keyword evidence="7 16" id="KW-0963">Cytoplasm</keyword>
<dbReference type="HAMAP" id="MF_01274">
    <property type="entry name" value="Pantothen_kinase_3"/>
    <property type="match status" value="1"/>
</dbReference>
<keyword evidence="9 16" id="KW-0547">Nucleotide-binding</keyword>
<dbReference type="EC" id="2.7.1.33" evidence="6 16"/>
<evidence type="ECO:0000256" key="4">
    <source>
        <dbReference type="ARBA" id="ARBA00005225"/>
    </source>
</evidence>
<comment type="cofactor">
    <cofactor evidence="16">
        <name>NH4(+)</name>
        <dbReference type="ChEBI" id="CHEBI:28938"/>
    </cofactor>
    <cofactor evidence="16">
        <name>K(+)</name>
        <dbReference type="ChEBI" id="CHEBI:29103"/>
    </cofactor>
    <text evidence="16">A monovalent cation. Ammonium or potassium.</text>
</comment>
<protein>
    <recommendedName>
        <fullName evidence="15 16">Type III pantothenate kinase</fullName>
        <ecNumber evidence="6 16">2.7.1.33</ecNumber>
    </recommendedName>
    <alternativeName>
        <fullName evidence="16">PanK-III</fullName>
    </alternativeName>
    <alternativeName>
        <fullName evidence="16">Pantothenic acid kinase</fullName>
    </alternativeName>
</protein>
<dbReference type="InterPro" id="IPR043129">
    <property type="entry name" value="ATPase_NBD"/>
</dbReference>
<evidence type="ECO:0000256" key="13">
    <source>
        <dbReference type="ARBA" id="ARBA00022993"/>
    </source>
</evidence>
<comment type="subunit">
    <text evidence="5 16">Homodimer.</text>
</comment>
<comment type="similarity">
    <text evidence="14 16">Belongs to the type III pantothenate kinase family.</text>
</comment>
<accession>A0A4T0URR0</accession>
<dbReference type="GO" id="GO:0005737">
    <property type="term" value="C:cytoplasm"/>
    <property type="evidence" value="ECO:0007669"/>
    <property type="project" value="UniProtKB-SubCell"/>
</dbReference>
<evidence type="ECO:0000313" key="17">
    <source>
        <dbReference type="EMBL" id="TIC81145.1"/>
    </source>
</evidence>
<dbReference type="GO" id="GO:0004594">
    <property type="term" value="F:pantothenate kinase activity"/>
    <property type="evidence" value="ECO:0007669"/>
    <property type="project" value="UniProtKB-UniRule"/>
</dbReference>
<comment type="catalytic activity">
    <reaction evidence="1 16">
        <text>(R)-pantothenate + ATP = (R)-4'-phosphopantothenate + ADP + H(+)</text>
        <dbReference type="Rhea" id="RHEA:16373"/>
        <dbReference type="ChEBI" id="CHEBI:10986"/>
        <dbReference type="ChEBI" id="CHEBI:15378"/>
        <dbReference type="ChEBI" id="CHEBI:29032"/>
        <dbReference type="ChEBI" id="CHEBI:30616"/>
        <dbReference type="ChEBI" id="CHEBI:456216"/>
        <dbReference type="EC" id="2.7.1.33"/>
    </reaction>
</comment>
<dbReference type="RefSeq" id="WP_136554070.1">
    <property type="nucleotide sequence ID" value="NZ_STGJ01000012.1"/>
</dbReference>
<feature type="binding site" evidence="16">
    <location>
        <begin position="93"/>
        <end position="96"/>
    </location>
    <ligand>
        <name>substrate</name>
    </ligand>
</feature>
<evidence type="ECO:0000256" key="2">
    <source>
        <dbReference type="ARBA" id="ARBA00001958"/>
    </source>
</evidence>
<dbReference type="Pfam" id="PF03309">
    <property type="entry name" value="Pan_kinase"/>
    <property type="match status" value="1"/>
</dbReference>
<name>A0A4T0URR0_9NEIS</name>
<evidence type="ECO:0000256" key="10">
    <source>
        <dbReference type="ARBA" id="ARBA00022777"/>
    </source>
</evidence>
<feature type="binding site" evidence="16">
    <location>
        <begin position="6"/>
        <end position="13"/>
    </location>
    <ligand>
        <name>ATP</name>
        <dbReference type="ChEBI" id="CHEBI:30616"/>
    </ligand>
</feature>
<dbReference type="NCBIfam" id="TIGR00671">
    <property type="entry name" value="baf"/>
    <property type="match status" value="1"/>
</dbReference>
<proteinExistence type="inferred from homology"/>
<gene>
    <name evidence="16" type="primary">coaX</name>
    <name evidence="17" type="ORF">E5K04_11180</name>
</gene>
<keyword evidence="10 16" id="KW-0418">Kinase</keyword>
<evidence type="ECO:0000256" key="5">
    <source>
        <dbReference type="ARBA" id="ARBA00011738"/>
    </source>
</evidence>
<keyword evidence="18" id="KW-1185">Reference proteome</keyword>
<dbReference type="GO" id="GO:0005524">
    <property type="term" value="F:ATP binding"/>
    <property type="evidence" value="ECO:0007669"/>
    <property type="project" value="UniProtKB-UniRule"/>
</dbReference>
<dbReference type="Gene3D" id="3.30.420.40">
    <property type="match status" value="2"/>
</dbReference>
<evidence type="ECO:0000256" key="11">
    <source>
        <dbReference type="ARBA" id="ARBA00022840"/>
    </source>
</evidence>
<dbReference type="AlphaFoldDB" id="A0A4T0URR0"/>
<comment type="caution">
    <text evidence="16">Lacks conserved residue(s) required for the propagation of feature annotation.</text>
</comment>
<evidence type="ECO:0000256" key="7">
    <source>
        <dbReference type="ARBA" id="ARBA00022490"/>
    </source>
</evidence>
<evidence type="ECO:0000256" key="6">
    <source>
        <dbReference type="ARBA" id="ARBA00012102"/>
    </source>
</evidence>
<dbReference type="PANTHER" id="PTHR34265">
    <property type="entry name" value="TYPE III PANTOTHENATE KINASE"/>
    <property type="match status" value="1"/>
</dbReference>
<feature type="binding site" evidence="16">
    <location>
        <position position="118"/>
    </location>
    <ligand>
        <name>ATP</name>
        <dbReference type="ChEBI" id="CHEBI:30616"/>
    </ligand>
</feature>
<feature type="binding site" evidence="16">
    <location>
        <position position="86"/>
    </location>
    <ligand>
        <name>substrate</name>
    </ligand>
</feature>
<feature type="binding site" evidence="16">
    <location>
        <position position="168"/>
    </location>
    <ligand>
        <name>substrate</name>
    </ligand>
</feature>
<evidence type="ECO:0000256" key="15">
    <source>
        <dbReference type="ARBA" id="ARBA00040883"/>
    </source>
</evidence>
<keyword evidence="8 16" id="KW-0808">Transferase</keyword>
<dbReference type="InterPro" id="IPR004619">
    <property type="entry name" value="Type_III_PanK"/>
</dbReference>
<evidence type="ECO:0000256" key="9">
    <source>
        <dbReference type="ARBA" id="ARBA00022741"/>
    </source>
</evidence>
<dbReference type="Proteomes" id="UP000308891">
    <property type="component" value="Unassembled WGS sequence"/>
</dbReference>
<comment type="subcellular location">
    <subcellularLocation>
        <location evidence="3 16">Cytoplasm</location>
    </subcellularLocation>
</comment>
<evidence type="ECO:0000256" key="14">
    <source>
        <dbReference type="ARBA" id="ARBA00038036"/>
    </source>
</evidence>
<dbReference type="UniPathway" id="UPA00241">
    <property type="reaction ID" value="UER00352"/>
</dbReference>